<evidence type="ECO:0000313" key="6">
    <source>
        <dbReference type="WBParaSite" id="L893_g268.t2"/>
    </source>
</evidence>
<dbReference type="GO" id="GO:0034066">
    <property type="term" value="C:Ric1-Rgp1 guanyl-nucleotide exchange factor complex"/>
    <property type="evidence" value="ECO:0007669"/>
    <property type="project" value="InterPro"/>
</dbReference>
<dbReference type="InterPro" id="IPR040096">
    <property type="entry name" value="Ric1"/>
</dbReference>
<dbReference type="InterPro" id="IPR011047">
    <property type="entry name" value="Quinoprotein_ADH-like_sf"/>
</dbReference>
<dbReference type="WBParaSite" id="L893_g268.t2">
    <property type="protein sequence ID" value="L893_g268.t2"/>
    <property type="gene ID" value="L893_g268"/>
</dbReference>
<dbReference type="GO" id="GO:0006886">
    <property type="term" value="P:intracellular protein transport"/>
    <property type="evidence" value="ECO:0007669"/>
    <property type="project" value="InterPro"/>
</dbReference>
<dbReference type="PANTHER" id="PTHR22746:SF10">
    <property type="entry name" value="GUANINE NUCLEOTIDE EXCHANGE FACTOR SUBUNIT RIC1"/>
    <property type="match status" value="1"/>
</dbReference>
<accession>A0A1I7ZJG7</accession>
<evidence type="ECO:0000256" key="2">
    <source>
        <dbReference type="ARBA" id="ARBA00023136"/>
    </source>
</evidence>
<dbReference type="GO" id="GO:0000139">
    <property type="term" value="C:Golgi membrane"/>
    <property type="evidence" value="ECO:0007669"/>
    <property type="project" value="TreeGrafter"/>
</dbReference>
<dbReference type="Proteomes" id="UP000095287">
    <property type="component" value="Unplaced"/>
</dbReference>
<dbReference type="GO" id="GO:0042147">
    <property type="term" value="P:retrograde transport, endosome to Golgi"/>
    <property type="evidence" value="ECO:0007669"/>
    <property type="project" value="TreeGrafter"/>
</dbReference>
<dbReference type="PANTHER" id="PTHR22746">
    <property type="entry name" value="RAB6A-GEF COMPLEX PARTNER PROTEIN 1"/>
    <property type="match status" value="1"/>
</dbReference>
<keyword evidence="2" id="KW-0472">Membrane</keyword>
<dbReference type="SUPFAM" id="SSF50998">
    <property type="entry name" value="Quinoprotein alcohol dehydrogenase-like"/>
    <property type="match status" value="1"/>
</dbReference>
<evidence type="ECO:0000259" key="4">
    <source>
        <dbReference type="Pfam" id="PF07064"/>
    </source>
</evidence>
<dbReference type="Pfam" id="PF07064">
    <property type="entry name" value="RIC1"/>
    <property type="match status" value="1"/>
</dbReference>
<dbReference type="Pfam" id="PF25440">
    <property type="entry name" value="Beta-prop_RIC1_2nd"/>
    <property type="match status" value="1"/>
</dbReference>
<evidence type="ECO:0000256" key="3">
    <source>
        <dbReference type="ARBA" id="ARBA00029879"/>
    </source>
</evidence>
<feature type="domain" description="RIC1 C-terminal alpha solenoid region" evidence="4">
    <location>
        <begin position="782"/>
        <end position="942"/>
    </location>
</feature>
<comment type="subcellular location">
    <subcellularLocation>
        <location evidence="1">Membrane</location>
    </subcellularLocation>
</comment>
<evidence type="ECO:0000313" key="5">
    <source>
        <dbReference type="Proteomes" id="UP000095287"/>
    </source>
</evidence>
<dbReference type="GO" id="GO:0005829">
    <property type="term" value="C:cytosol"/>
    <property type="evidence" value="ECO:0007669"/>
    <property type="project" value="TreeGrafter"/>
</dbReference>
<dbReference type="InterPro" id="IPR009771">
    <property type="entry name" value="RIC1_C"/>
</dbReference>
<reference evidence="6" key="1">
    <citation type="submission" date="2016-11" db="UniProtKB">
        <authorList>
            <consortium name="WormBaseParasite"/>
        </authorList>
    </citation>
    <scope>IDENTIFICATION</scope>
</reference>
<keyword evidence="5" id="KW-1185">Reference proteome</keyword>
<protein>
    <recommendedName>
        <fullName evidence="3">Protein RIC1 homolog</fullName>
    </recommendedName>
</protein>
<proteinExistence type="predicted"/>
<organism evidence="5 6">
    <name type="scientific">Steinernema glaseri</name>
    <dbReference type="NCBI Taxonomy" id="37863"/>
    <lineage>
        <taxon>Eukaryota</taxon>
        <taxon>Metazoa</taxon>
        <taxon>Ecdysozoa</taxon>
        <taxon>Nematoda</taxon>
        <taxon>Chromadorea</taxon>
        <taxon>Rhabditida</taxon>
        <taxon>Tylenchina</taxon>
        <taxon>Panagrolaimomorpha</taxon>
        <taxon>Strongyloidoidea</taxon>
        <taxon>Steinernematidae</taxon>
        <taxon>Steinernema</taxon>
    </lineage>
</organism>
<sequence>MFLPEGGEIRIDLDKYESETRSERAPKVVSVVGNREKNLLAVLTESSIYIFLANPQIVLCCFRRSAEDVSEKGTFKTIFWRGDSSALAVSTSHNVLFIYRVVISDNQCFNLIDANDDELTRKSQELFIRAKRPVVDVSLAVIARLDSTASCLAPLKDEILVCLQDGWMHRISWEGVVDSEFSFHLSNIPFTYDQLQSKPEFVRSLAYVRDIEYAPLVGGFVLVLSDGRAALLTSQDSRFHPQELLAVWAIGLNDACCCTPNHKYRLIMFGCLNGEITGYHLDESNGSLMKSYRVALNVKDGSELLQTVGTVRHISYLNQGSALAAVWNQKERDRSVLAKSVSTLGSPPILAIFSPFGSLLWSSLESNDSTLSFSDSYTSVEWGPEGYHLWLGSENGLSLMRIVRSISVDRPNMEQIDSIIMLGSEQVFFSPPRENEQAANAPHSVWNTFNIPSEYLATNWPVKLASVENTNPRTLVVAGQTGFCFCNIHTGKWRLFGNETQERNFLITGGITLWNEQIVAVGYDAESAREEIRLYPISKQLDNQFAVRHVVEYRVLAINTRNDYMLSFDLTGHLSIYRFLFENDEQRMDRLAEIVITDLIPHPSCVVSMHLTSFNHDCQSALFCEGVDTVLVNVSGHLIMLQQKSQSEAEASQGEPLQLSQPMLVASCVEQIWHYCDENTVQKPHLSQALWIKSGAKGMKVWMPLFPKSSTDSSNRSFIAKRIMLPFDLDINPLVISSNGCLAFGVESFPCYLTGYASGVGDSTTAPPVIHNLSRNSKVFLHHLLRQLLKRNLGLYALEIAGTCRNLSYFKHVLELLLHNVLEEEATSSEPIPDSLLPRVVAFIHEFPEFLEIVAHCARKTELALWHALFAVLNHPRELFDVCIREGQLDTAASYLIVLQNMETGTASRHHSGVLLEEALNRRQWIVARDIVRFLRAIDPADIESPPKTPLCPKGASQQKRSALIKNSAGSLENQDGFVVTNFGPPAPVGRTRVVSFGENGPFVGNVYRSNSTGAAPNISPKDANDTAHSDAGSQKMIGEYLHDILESHARTLLTEYALRDLGAFSAHLDFSLHDWLGRERRALFEISNFPLALMKLHTQFQWPYPLLCQSVVNQIAKRIDRLRMEDQPSPDTVSMCSVSVADDIQSSLTTPLRDITGDNNFVTCIENNADSDEPSDTISNADSDWQGFERICGESTARGGEESESELVFMLDIFHMAGYLEWTYLICVMLRDVGRLANFLSFDVLRKSAKTLSRLRSANMELVKWAESSCVGYKALFLAFDRYLSYICERRSLVSSASVEADLSTISADTCGSREHNGTLPQSMSEASLATTEFNRARRHHMQIPFGGEKTDVVSAMSPSDEGSDCSIM</sequence>
<name>A0A1I7ZJG7_9BILA</name>
<evidence type="ECO:0000256" key="1">
    <source>
        <dbReference type="ARBA" id="ARBA00004370"/>
    </source>
</evidence>